<accession>A0A6N6VTU7</accession>
<dbReference type="Proteomes" id="UP000437748">
    <property type="component" value="Unassembled WGS sequence"/>
</dbReference>
<name>A0A6N6VTU7_9BACT</name>
<dbReference type="RefSeq" id="WP_153419865.1">
    <property type="nucleotide sequence ID" value="NZ_WFLM01000003.1"/>
</dbReference>
<sequence length="84" mass="9838">MIACIWDYFGKDSKGTAEHFEKHLNEFIKIKNLQNIVTGTQSKKDIQSFVWCAGNKEDLSLIIELLKPKHYLNKENFNEFGIYI</sequence>
<comment type="caution">
    <text evidence="1">The sequence shown here is derived from an EMBL/GenBank/DDBJ whole genome shotgun (WGS) entry which is preliminary data.</text>
</comment>
<gene>
    <name evidence="1" type="ORF">GCL60_07315</name>
</gene>
<reference evidence="1 2" key="1">
    <citation type="submission" date="2019-10" db="EMBL/GenBank/DDBJ databases">
        <title>New species of Slilvanegrellaceae.</title>
        <authorList>
            <person name="Pitt A."/>
            <person name="Hahn M.W."/>
        </authorList>
    </citation>
    <scope>NUCLEOTIDE SEQUENCE [LARGE SCALE GENOMIC DNA]</scope>
    <source>
        <strain evidence="1 2">SP-Ram-0.45-NSY-1</strain>
    </source>
</reference>
<protein>
    <submittedName>
        <fullName evidence="1">Uncharacterized protein</fullName>
    </submittedName>
</protein>
<evidence type="ECO:0000313" key="2">
    <source>
        <dbReference type="Proteomes" id="UP000437748"/>
    </source>
</evidence>
<dbReference type="AlphaFoldDB" id="A0A6N6VTU7"/>
<keyword evidence="2" id="KW-1185">Reference proteome</keyword>
<dbReference type="EMBL" id="WFLM01000003">
    <property type="protein sequence ID" value="KAB8038664.1"/>
    <property type="molecule type" value="Genomic_DNA"/>
</dbReference>
<proteinExistence type="predicted"/>
<dbReference type="OrthoDB" id="128799at2"/>
<organism evidence="1 2">
    <name type="scientific">Silvanigrella paludirubra</name>
    <dbReference type="NCBI Taxonomy" id="2499159"/>
    <lineage>
        <taxon>Bacteria</taxon>
        <taxon>Pseudomonadati</taxon>
        <taxon>Bdellovibrionota</taxon>
        <taxon>Oligoflexia</taxon>
        <taxon>Silvanigrellales</taxon>
        <taxon>Silvanigrellaceae</taxon>
        <taxon>Silvanigrella</taxon>
    </lineage>
</organism>
<evidence type="ECO:0000313" key="1">
    <source>
        <dbReference type="EMBL" id="KAB8038664.1"/>
    </source>
</evidence>